<gene>
    <name evidence="2" type="ORF">IAB59_03290</name>
</gene>
<sequence length="134" mass="15445">MVDFYISRGIEFNDDKKFFHPPILSYIAEINNNFVGAITICKEGNDFILDEVAVVENYEKQGVCTALVNFAISKIKKEYGESKFYLVAKNPEVFKNMGFNIIQREEAPNFSECFSCPNFQKICFPEIMVKTLKK</sequence>
<dbReference type="PROSITE" id="PS51186">
    <property type="entry name" value="GNAT"/>
    <property type="match status" value="1"/>
</dbReference>
<reference evidence="2" key="1">
    <citation type="submission" date="2020-10" db="EMBL/GenBank/DDBJ databases">
        <authorList>
            <person name="Gilroy R."/>
        </authorList>
    </citation>
    <scope>NUCLEOTIDE SEQUENCE</scope>
    <source>
        <strain evidence="2">CHK195-26880</strain>
    </source>
</reference>
<feature type="domain" description="N-acetyltransferase" evidence="1">
    <location>
        <begin position="1"/>
        <end position="133"/>
    </location>
</feature>
<dbReference type="InterPro" id="IPR000182">
    <property type="entry name" value="GNAT_dom"/>
</dbReference>
<dbReference type="GO" id="GO:0016747">
    <property type="term" value="F:acyltransferase activity, transferring groups other than amino-acyl groups"/>
    <property type="evidence" value="ECO:0007669"/>
    <property type="project" value="InterPro"/>
</dbReference>
<dbReference type="SUPFAM" id="SSF55729">
    <property type="entry name" value="Acyl-CoA N-acyltransferases (Nat)"/>
    <property type="match status" value="1"/>
</dbReference>
<proteinExistence type="predicted"/>
<evidence type="ECO:0000259" key="1">
    <source>
        <dbReference type="PROSITE" id="PS51186"/>
    </source>
</evidence>
<dbReference type="Proteomes" id="UP000886833">
    <property type="component" value="Unassembled WGS sequence"/>
</dbReference>
<dbReference type="Pfam" id="PF00583">
    <property type="entry name" value="Acetyltransf_1"/>
    <property type="match status" value="1"/>
</dbReference>
<evidence type="ECO:0000313" key="3">
    <source>
        <dbReference type="Proteomes" id="UP000886833"/>
    </source>
</evidence>
<dbReference type="Gene3D" id="3.40.630.30">
    <property type="match status" value="1"/>
</dbReference>
<evidence type="ECO:0000313" key="2">
    <source>
        <dbReference type="EMBL" id="HIT37487.1"/>
    </source>
</evidence>
<accession>A0A9D1GAE3</accession>
<dbReference type="InterPro" id="IPR016181">
    <property type="entry name" value="Acyl_CoA_acyltransferase"/>
</dbReference>
<dbReference type="AlphaFoldDB" id="A0A9D1GAE3"/>
<protein>
    <submittedName>
        <fullName evidence="2">GNAT family N-acetyltransferase</fullName>
    </submittedName>
</protein>
<organism evidence="2 3">
    <name type="scientific">Candidatus Onthousia faecipullorum</name>
    <dbReference type="NCBI Taxonomy" id="2840887"/>
    <lineage>
        <taxon>Bacteria</taxon>
        <taxon>Bacillati</taxon>
        <taxon>Bacillota</taxon>
        <taxon>Bacilli</taxon>
        <taxon>Candidatus Onthousia</taxon>
    </lineage>
</organism>
<name>A0A9D1GAE3_9FIRM</name>
<comment type="caution">
    <text evidence="2">The sequence shown here is derived from an EMBL/GenBank/DDBJ whole genome shotgun (WGS) entry which is preliminary data.</text>
</comment>
<reference evidence="2" key="2">
    <citation type="journal article" date="2021" name="PeerJ">
        <title>Extensive microbial diversity within the chicken gut microbiome revealed by metagenomics and culture.</title>
        <authorList>
            <person name="Gilroy R."/>
            <person name="Ravi A."/>
            <person name="Getino M."/>
            <person name="Pursley I."/>
            <person name="Horton D.L."/>
            <person name="Alikhan N.F."/>
            <person name="Baker D."/>
            <person name="Gharbi K."/>
            <person name="Hall N."/>
            <person name="Watson M."/>
            <person name="Adriaenssens E.M."/>
            <person name="Foster-Nyarko E."/>
            <person name="Jarju S."/>
            <person name="Secka A."/>
            <person name="Antonio M."/>
            <person name="Oren A."/>
            <person name="Chaudhuri R.R."/>
            <person name="La Ragione R."/>
            <person name="Hildebrand F."/>
            <person name="Pallen M.J."/>
        </authorList>
    </citation>
    <scope>NUCLEOTIDE SEQUENCE</scope>
    <source>
        <strain evidence="2">CHK195-26880</strain>
    </source>
</reference>
<dbReference type="CDD" id="cd04301">
    <property type="entry name" value="NAT_SF"/>
    <property type="match status" value="1"/>
</dbReference>
<dbReference type="EMBL" id="DVKQ01000044">
    <property type="protein sequence ID" value="HIT37487.1"/>
    <property type="molecule type" value="Genomic_DNA"/>
</dbReference>